<feature type="domain" description="DUF7587" evidence="2">
    <location>
        <begin position="167"/>
        <end position="289"/>
    </location>
</feature>
<proteinExistence type="predicted"/>
<evidence type="ECO:0000256" key="1">
    <source>
        <dbReference type="SAM" id="MobiDB-lite"/>
    </source>
</evidence>
<accession>A0A0G2FRD7</accession>
<dbReference type="Proteomes" id="UP000034680">
    <property type="component" value="Unassembled WGS sequence"/>
</dbReference>
<evidence type="ECO:0000313" key="4">
    <source>
        <dbReference type="Proteomes" id="UP000034680"/>
    </source>
</evidence>
<feature type="region of interest" description="Disordered" evidence="1">
    <location>
        <begin position="72"/>
        <end position="100"/>
    </location>
</feature>
<evidence type="ECO:0000313" key="3">
    <source>
        <dbReference type="EMBL" id="KKY36539.1"/>
    </source>
</evidence>
<sequence>MSSTQGFDSTIMPLAEENVAMLASGPEYGPSWSTESQKSSTDDEWSNSYLSMEGTVEIVDEIDDEIDDEINNEIDDDNFDENAAPTLTHGEPEEHQSPASAYHHLASKTLLAVTAYGDLPLVPAATCARAYHKKNDPILSDLCGIGVQTQKDVKNARVFLEDTQSGTPRFLFRGFHAQSGGGVDPRLNGPHGVIPHAYLNGSALTSVWKIDDIFGMTTDHIQNADDIESPFSSWTHTLTTALGFALDNNSSTIAVLDTASMVDRVWHTDDLYAAGLADAAYDDEFLVHGPVSGPGYHCISVQDLVDTTRIGDINNGPSSAFGHERISLVERGAVESSRQIAVALQPPGASLENIVTLTARFVGVRMSKFLGRLEYLSYPDMHGFLYYARDGLQGLAMGADARDISLADQTMDTFHSQALVFEVQMLQAAENAVHVLARDLRAAN</sequence>
<dbReference type="Pfam" id="PF24494">
    <property type="entry name" value="DUF7587"/>
    <property type="match status" value="1"/>
</dbReference>
<evidence type="ECO:0000259" key="2">
    <source>
        <dbReference type="Pfam" id="PF24494"/>
    </source>
</evidence>
<protein>
    <submittedName>
        <fullName evidence="3">Putative glycoside hydrolase clan gh-d</fullName>
    </submittedName>
</protein>
<dbReference type="AlphaFoldDB" id="A0A0G2FRD7"/>
<dbReference type="GO" id="GO:0016787">
    <property type="term" value="F:hydrolase activity"/>
    <property type="evidence" value="ECO:0007669"/>
    <property type="project" value="UniProtKB-KW"/>
</dbReference>
<gene>
    <name evidence="3" type="ORF">UCDDA912_g03449</name>
</gene>
<dbReference type="STRING" id="1214573.A0A0G2FRD7"/>
<organism evidence="3 4">
    <name type="scientific">Diaporthe ampelina</name>
    <dbReference type="NCBI Taxonomy" id="1214573"/>
    <lineage>
        <taxon>Eukaryota</taxon>
        <taxon>Fungi</taxon>
        <taxon>Dikarya</taxon>
        <taxon>Ascomycota</taxon>
        <taxon>Pezizomycotina</taxon>
        <taxon>Sordariomycetes</taxon>
        <taxon>Sordariomycetidae</taxon>
        <taxon>Diaporthales</taxon>
        <taxon>Diaporthaceae</taxon>
        <taxon>Diaporthe</taxon>
    </lineage>
</organism>
<dbReference type="InterPro" id="IPR056009">
    <property type="entry name" value="DUF7587"/>
</dbReference>
<feature type="region of interest" description="Disordered" evidence="1">
    <location>
        <begin position="22"/>
        <end position="46"/>
    </location>
</feature>
<reference evidence="3 4" key="2">
    <citation type="submission" date="2015-05" db="EMBL/GenBank/DDBJ databases">
        <authorList>
            <person name="Morales-Cruz A."/>
            <person name="Amrine K.C."/>
            <person name="Cantu D."/>
        </authorList>
    </citation>
    <scope>NUCLEOTIDE SEQUENCE [LARGE SCALE GENOMIC DNA]</scope>
    <source>
        <strain evidence="3">DA912</strain>
    </source>
</reference>
<dbReference type="EMBL" id="LCUC01000114">
    <property type="protein sequence ID" value="KKY36539.1"/>
    <property type="molecule type" value="Genomic_DNA"/>
</dbReference>
<keyword evidence="4" id="KW-1185">Reference proteome</keyword>
<reference evidence="3 4" key="1">
    <citation type="submission" date="2015-05" db="EMBL/GenBank/DDBJ databases">
        <title>Distinctive expansion of gene families associated with plant cell wall degradation and secondary metabolism in the genomes of grapevine trunk pathogens.</title>
        <authorList>
            <person name="Lawrence D.P."/>
            <person name="Travadon R."/>
            <person name="Rolshausen P.E."/>
            <person name="Baumgartner K."/>
        </authorList>
    </citation>
    <scope>NUCLEOTIDE SEQUENCE [LARGE SCALE GENOMIC DNA]</scope>
    <source>
        <strain evidence="3">DA912</strain>
    </source>
</reference>
<dbReference type="OrthoDB" id="5295996at2759"/>
<name>A0A0G2FRD7_9PEZI</name>
<keyword evidence="3" id="KW-0378">Hydrolase</keyword>
<comment type="caution">
    <text evidence="3">The sequence shown here is derived from an EMBL/GenBank/DDBJ whole genome shotgun (WGS) entry which is preliminary data.</text>
</comment>